<dbReference type="Gene3D" id="3.30.2010.10">
    <property type="entry name" value="Metalloproteases ('zincins'), catalytic domain"/>
    <property type="match status" value="1"/>
</dbReference>
<dbReference type="RefSeq" id="WP_259435583.1">
    <property type="nucleotide sequence ID" value="NZ_CP103866.1"/>
</dbReference>
<protein>
    <submittedName>
        <fullName evidence="1">M48 family metallopeptidase</fullName>
    </submittedName>
</protein>
<reference evidence="1" key="1">
    <citation type="submission" date="2022-08" db="EMBL/GenBank/DDBJ databases">
        <title>The complete genome sequence of the thermophilic bacterium Laceyella sacchari FBKL4.010 reveals the basis for tetramethylpyrazine biosynthesis in Moutai-flavor Daqu.</title>
        <authorList>
            <person name="Li D."/>
            <person name="Huang W."/>
            <person name="Wang C."/>
            <person name="Qiu S."/>
        </authorList>
    </citation>
    <scope>NUCLEOTIDE SEQUENCE</scope>
    <source>
        <strain evidence="1">FBKL4.014</strain>
    </source>
</reference>
<evidence type="ECO:0000313" key="2">
    <source>
        <dbReference type="Proteomes" id="UP001058650"/>
    </source>
</evidence>
<proteinExistence type="predicted"/>
<gene>
    <name evidence="1" type="ORF">NYR52_10140</name>
</gene>
<organism evidence="1 2">
    <name type="scientific">Laceyella sacchari</name>
    <name type="common">Thermoactinomyces thalpophilus</name>
    <dbReference type="NCBI Taxonomy" id="37482"/>
    <lineage>
        <taxon>Bacteria</taxon>
        <taxon>Bacillati</taxon>
        <taxon>Bacillota</taxon>
        <taxon>Bacilli</taxon>
        <taxon>Bacillales</taxon>
        <taxon>Thermoactinomycetaceae</taxon>
        <taxon>Laceyella</taxon>
    </lineage>
</organism>
<dbReference type="EMBL" id="CP103866">
    <property type="protein sequence ID" value="UWE02521.1"/>
    <property type="molecule type" value="Genomic_DNA"/>
</dbReference>
<dbReference type="CDD" id="cd07328">
    <property type="entry name" value="M48_Ste24p_like"/>
    <property type="match status" value="1"/>
</dbReference>
<accession>A0ABY5TYM7</accession>
<sequence length="84" mass="9438">MSPKDVPQLFRTLDELTTKMKAPRFDTVILDDKWNASVVSISKSMLLGSRRHVLHIGLPMLIGLDDQQVKAVLAHEIRACLVND</sequence>
<name>A0ABY5TYM7_LACSH</name>
<dbReference type="Proteomes" id="UP001058650">
    <property type="component" value="Chromosome"/>
</dbReference>
<keyword evidence="2" id="KW-1185">Reference proteome</keyword>
<evidence type="ECO:0000313" key="1">
    <source>
        <dbReference type="EMBL" id="UWE02521.1"/>
    </source>
</evidence>